<dbReference type="InterPro" id="IPR004252">
    <property type="entry name" value="Probable_transposase_24"/>
</dbReference>
<proteinExistence type="predicted"/>
<dbReference type="PANTHER" id="PTHR10775:SF182">
    <property type="entry name" value="TRANSPOSON, EN_SPM-LIKE, TRANSPOSASE-ASSOCIATED DOMAIN PROTEIN-RELATED"/>
    <property type="match status" value="1"/>
</dbReference>
<dbReference type="PANTHER" id="PTHR10775">
    <property type="entry name" value="OS08G0208400 PROTEIN"/>
    <property type="match status" value="1"/>
</dbReference>
<dbReference type="EMBL" id="WHWC01000002">
    <property type="protein sequence ID" value="KAG8387793.1"/>
    <property type="molecule type" value="Genomic_DNA"/>
</dbReference>
<feature type="region of interest" description="Disordered" evidence="1">
    <location>
        <begin position="1"/>
        <end position="26"/>
    </location>
</feature>
<feature type="compositionally biased region" description="Polar residues" evidence="1">
    <location>
        <begin position="1"/>
        <end position="14"/>
    </location>
</feature>
<organism evidence="2 3">
    <name type="scientific">Buddleja alternifolia</name>
    <dbReference type="NCBI Taxonomy" id="168488"/>
    <lineage>
        <taxon>Eukaryota</taxon>
        <taxon>Viridiplantae</taxon>
        <taxon>Streptophyta</taxon>
        <taxon>Embryophyta</taxon>
        <taxon>Tracheophyta</taxon>
        <taxon>Spermatophyta</taxon>
        <taxon>Magnoliopsida</taxon>
        <taxon>eudicotyledons</taxon>
        <taxon>Gunneridae</taxon>
        <taxon>Pentapetalae</taxon>
        <taxon>asterids</taxon>
        <taxon>lamiids</taxon>
        <taxon>Lamiales</taxon>
        <taxon>Scrophulariaceae</taxon>
        <taxon>Buddlejeae</taxon>
        <taxon>Buddleja</taxon>
    </lineage>
</organism>
<evidence type="ECO:0000256" key="1">
    <source>
        <dbReference type="SAM" id="MobiDB-lite"/>
    </source>
</evidence>
<dbReference type="Pfam" id="PF03004">
    <property type="entry name" value="Transposase_24"/>
    <property type="match status" value="1"/>
</dbReference>
<gene>
    <name evidence="2" type="ORF">BUALT_Bualt02G0058100</name>
</gene>
<protein>
    <submittedName>
        <fullName evidence="2">Uncharacterized protein</fullName>
    </submittedName>
</protein>
<accession>A0AAV6XZY2</accession>
<evidence type="ECO:0000313" key="2">
    <source>
        <dbReference type="EMBL" id="KAG8387793.1"/>
    </source>
</evidence>
<dbReference type="Proteomes" id="UP000826271">
    <property type="component" value="Unassembled WGS sequence"/>
</dbReference>
<comment type="caution">
    <text evidence="2">The sequence shown here is derived from an EMBL/GenBank/DDBJ whole genome shotgun (WGS) entry which is preliminary data.</text>
</comment>
<evidence type="ECO:0000313" key="3">
    <source>
        <dbReference type="Proteomes" id="UP000826271"/>
    </source>
</evidence>
<keyword evidence="3" id="KW-1185">Reference proteome</keyword>
<reference evidence="2" key="1">
    <citation type="submission" date="2019-10" db="EMBL/GenBank/DDBJ databases">
        <authorList>
            <person name="Zhang R."/>
            <person name="Pan Y."/>
            <person name="Wang J."/>
            <person name="Ma R."/>
            <person name="Yu S."/>
        </authorList>
    </citation>
    <scope>NUCLEOTIDE SEQUENCE</scope>
    <source>
        <strain evidence="2">LA-IB0</strain>
        <tissue evidence="2">Leaf</tissue>
    </source>
</reference>
<dbReference type="AlphaFoldDB" id="A0AAV6XZY2"/>
<sequence>MDHPFRNQSKQFYNNRIEIDRPPPRLSGEQMRQQVEKLPNITFGTQSGKEKIDRFNRTHNSVKKSIFWQLLYWHTNLIRHNLDVMHIEKNVFNNIFNIVMDVKDKMKDNANARADQELYYSRPNLHLAYDSNGKPWKPKALYTLTKEQKREVCGREQPFAVRGRNSNGLSVENDDEMHEESPTDIDATLGSLASPTRLVYNKIRVAEREILIEGGLEANFIKIIQHLKKENKYKRKVLKFELYDRTHRTKQGKGDFICDKAKRVQDAYDNLVEDNSSSTFNLDAWIEFCGGVPKGRVYGFGSQPPHQILDASLVL</sequence>
<feature type="region of interest" description="Disordered" evidence="1">
    <location>
        <begin position="163"/>
        <end position="182"/>
    </location>
</feature>
<name>A0AAV6XZY2_9LAMI</name>